<dbReference type="InterPro" id="IPR001845">
    <property type="entry name" value="HTH_ArsR_DNA-bd_dom"/>
</dbReference>
<sequence length="107" mass="12309">MAVPNHDARTLKEVEHIYSLLSNQTRIRILLALEDKTLNVTELGQQLNLEQSIVSHQLSLLKKDQLVHATRSGQMNYYRLDDPHILEIIKDTFAHVNHVLRGKPHGQ</sequence>
<dbReference type="GO" id="GO:0003677">
    <property type="term" value="F:DNA binding"/>
    <property type="evidence" value="ECO:0007669"/>
    <property type="project" value="UniProtKB-KW"/>
</dbReference>
<keyword evidence="6" id="KW-1185">Reference proteome</keyword>
<accession>X0PLL6</accession>
<keyword evidence="1" id="KW-0805">Transcription regulation</keyword>
<comment type="caution">
    <text evidence="5">The sequence shown here is derived from an EMBL/GenBank/DDBJ whole genome shotgun (WGS) entry which is preliminary data.</text>
</comment>
<dbReference type="RefSeq" id="WP_035450625.1">
    <property type="nucleotide sequence ID" value="NZ_AZGA01000088.1"/>
</dbReference>
<dbReference type="PRINTS" id="PR00778">
    <property type="entry name" value="HTHARSR"/>
</dbReference>
<dbReference type="InterPro" id="IPR036388">
    <property type="entry name" value="WH-like_DNA-bd_sf"/>
</dbReference>
<dbReference type="Gene3D" id="1.10.10.10">
    <property type="entry name" value="Winged helix-like DNA-binding domain superfamily/Winged helix DNA-binding domain"/>
    <property type="match status" value="1"/>
</dbReference>
<evidence type="ECO:0000256" key="3">
    <source>
        <dbReference type="ARBA" id="ARBA00023163"/>
    </source>
</evidence>
<name>X0PLL6_9LACO</name>
<dbReference type="Proteomes" id="UP000051236">
    <property type="component" value="Unassembled WGS sequence"/>
</dbReference>
<protein>
    <recommendedName>
        <fullName evidence="4">HTH arsR-type domain-containing protein</fullName>
    </recommendedName>
</protein>
<evidence type="ECO:0000256" key="1">
    <source>
        <dbReference type="ARBA" id="ARBA00023015"/>
    </source>
</evidence>
<evidence type="ECO:0000313" key="6">
    <source>
        <dbReference type="Proteomes" id="UP000051236"/>
    </source>
</evidence>
<dbReference type="NCBIfam" id="NF033788">
    <property type="entry name" value="HTH_metalloreg"/>
    <property type="match status" value="1"/>
</dbReference>
<dbReference type="EMBL" id="AZGA01000088">
    <property type="protein sequence ID" value="KRM30603.1"/>
    <property type="molecule type" value="Genomic_DNA"/>
</dbReference>
<dbReference type="Pfam" id="PF01022">
    <property type="entry name" value="HTH_5"/>
    <property type="match status" value="1"/>
</dbReference>
<dbReference type="PANTHER" id="PTHR43132">
    <property type="entry name" value="ARSENICAL RESISTANCE OPERON REPRESSOR ARSR-RELATED"/>
    <property type="match status" value="1"/>
</dbReference>
<feature type="domain" description="HTH arsR-type" evidence="4">
    <location>
        <begin position="6"/>
        <end position="100"/>
    </location>
</feature>
<gene>
    <name evidence="5" type="ORF">FC83_GL001739</name>
</gene>
<reference evidence="5 6" key="1">
    <citation type="journal article" date="2015" name="Genome Announc.">
        <title>Expanding the biotechnology potential of lactobacilli through comparative genomics of 213 strains and associated genera.</title>
        <authorList>
            <person name="Sun Z."/>
            <person name="Harris H.M."/>
            <person name="McCann A."/>
            <person name="Guo C."/>
            <person name="Argimon S."/>
            <person name="Zhang W."/>
            <person name="Yang X."/>
            <person name="Jeffery I.B."/>
            <person name="Cooney J.C."/>
            <person name="Kagawa T.F."/>
            <person name="Liu W."/>
            <person name="Song Y."/>
            <person name="Salvetti E."/>
            <person name="Wrobel A."/>
            <person name="Rasinkangas P."/>
            <person name="Parkhill J."/>
            <person name="Rea M.C."/>
            <person name="O'Sullivan O."/>
            <person name="Ritari J."/>
            <person name="Douillard F.P."/>
            <person name="Paul Ross R."/>
            <person name="Yang R."/>
            <person name="Briner A.E."/>
            <person name="Felis G.E."/>
            <person name="de Vos W.M."/>
            <person name="Barrangou R."/>
            <person name="Klaenhammer T.R."/>
            <person name="Caufield P.W."/>
            <person name="Cui Y."/>
            <person name="Zhang H."/>
            <person name="O'Toole P.W."/>
        </authorList>
    </citation>
    <scope>NUCLEOTIDE SEQUENCE [LARGE SCALE GENOMIC DNA]</scope>
    <source>
        <strain evidence="5 6">DSM 18527</strain>
    </source>
</reference>
<evidence type="ECO:0000313" key="5">
    <source>
        <dbReference type="EMBL" id="KRM30603.1"/>
    </source>
</evidence>
<dbReference type="PROSITE" id="PS50987">
    <property type="entry name" value="HTH_ARSR_2"/>
    <property type="match status" value="1"/>
</dbReference>
<dbReference type="AlphaFoldDB" id="X0PLL6"/>
<dbReference type="STRING" id="1423734.FC83_GL001739"/>
<dbReference type="eggNOG" id="COG0640">
    <property type="taxonomic scope" value="Bacteria"/>
</dbReference>
<dbReference type="CDD" id="cd00090">
    <property type="entry name" value="HTH_ARSR"/>
    <property type="match status" value="1"/>
</dbReference>
<keyword evidence="2" id="KW-0238">DNA-binding</keyword>
<dbReference type="InterPro" id="IPR011991">
    <property type="entry name" value="ArsR-like_HTH"/>
</dbReference>
<dbReference type="GO" id="GO:0003700">
    <property type="term" value="F:DNA-binding transcription factor activity"/>
    <property type="evidence" value="ECO:0007669"/>
    <property type="project" value="InterPro"/>
</dbReference>
<dbReference type="InterPro" id="IPR036390">
    <property type="entry name" value="WH_DNA-bd_sf"/>
</dbReference>
<dbReference type="OrthoDB" id="9794330at2"/>
<dbReference type="SMART" id="SM00418">
    <property type="entry name" value="HTH_ARSR"/>
    <property type="match status" value="1"/>
</dbReference>
<evidence type="ECO:0000259" key="4">
    <source>
        <dbReference type="PROSITE" id="PS50987"/>
    </source>
</evidence>
<dbReference type="PATRIC" id="fig|1423734.3.peg.1758"/>
<dbReference type="InterPro" id="IPR051011">
    <property type="entry name" value="Metal_resp_trans_reg"/>
</dbReference>
<organism evidence="5 6">
    <name type="scientific">Agrilactobacillus composti DSM 18527 = JCM 14202</name>
    <dbReference type="NCBI Taxonomy" id="1423734"/>
    <lineage>
        <taxon>Bacteria</taxon>
        <taxon>Bacillati</taxon>
        <taxon>Bacillota</taxon>
        <taxon>Bacilli</taxon>
        <taxon>Lactobacillales</taxon>
        <taxon>Lactobacillaceae</taxon>
        <taxon>Agrilactobacillus</taxon>
    </lineage>
</organism>
<dbReference type="PANTHER" id="PTHR43132:SF6">
    <property type="entry name" value="HTH-TYPE TRANSCRIPTIONAL REPRESSOR CZRA"/>
    <property type="match status" value="1"/>
</dbReference>
<keyword evidence="3" id="KW-0804">Transcription</keyword>
<proteinExistence type="predicted"/>
<dbReference type="SUPFAM" id="SSF46785">
    <property type="entry name" value="Winged helix' DNA-binding domain"/>
    <property type="match status" value="1"/>
</dbReference>
<evidence type="ECO:0000256" key="2">
    <source>
        <dbReference type="ARBA" id="ARBA00023125"/>
    </source>
</evidence>